<dbReference type="InterPro" id="IPR012910">
    <property type="entry name" value="Plug_dom"/>
</dbReference>
<evidence type="ECO:0000256" key="8">
    <source>
        <dbReference type="PROSITE-ProRule" id="PRU01360"/>
    </source>
</evidence>
<dbReference type="PROSITE" id="PS52016">
    <property type="entry name" value="TONB_DEPENDENT_REC_3"/>
    <property type="match status" value="1"/>
</dbReference>
<protein>
    <recommendedName>
        <fullName evidence="10">Secretin/TonB short N-terminal domain-containing protein</fullName>
    </recommendedName>
</protein>
<dbReference type="PANTHER" id="PTHR30069:SF41">
    <property type="entry name" value="HEME_HEMOPEXIN UTILIZATION PROTEIN C"/>
    <property type="match status" value="1"/>
</dbReference>
<dbReference type="Gene3D" id="2.170.130.10">
    <property type="entry name" value="TonB-dependent receptor, plug domain"/>
    <property type="match status" value="1"/>
</dbReference>
<dbReference type="GO" id="GO:0015344">
    <property type="term" value="F:siderophore uptake transmembrane transporter activity"/>
    <property type="evidence" value="ECO:0007669"/>
    <property type="project" value="TreeGrafter"/>
</dbReference>
<feature type="signal peptide" evidence="9">
    <location>
        <begin position="1"/>
        <end position="32"/>
    </location>
</feature>
<accession>A0A3E0WL84</accession>
<reference evidence="12" key="1">
    <citation type="submission" date="2017-05" db="EMBL/GenBank/DDBJ databases">
        <authorList>
            <person name="Sharma S."/>
            <person name="Sidhu C."/>
            <person name="Pinnaka A.K."/>
        </authorList>
    </citation>
    <scope>NUCLEOTIDE SEQUENCE [LARGE SCALE GENOMIC DNA]</scope>
    <source>
        <strain evidence="12">AK93</strain>
    </source>
</reference>
<evidence type="ECO:0000256" key="6">
    <source>
        <dbReference type="ARBA" id="ARBA00023136"/>
    </source>
</evidence>
<proteinExistence type="inferred from homology"/>
<evidence type="ECO:0000256" key="1">
    <source>
        <dbReference type="ARBA" id="ARBA00004571"/>
    </source>
</evidence>
<dbReference type="Gene3D" id="3.55.50.30">
    <property type="match status" value="1"/>
</dbReference>
<keyword evidence="4 8" id="KW-1134">Transmembrane beta strand</keyword>
<evidence type="ECO:0000256" key="7">
    <source>
        <dbReference type="ARBA" id="ARBA00023237"/>
    </source>
</evidence>
<dbReference type="PANTHER" id="PTHR30069">
    <property type="entry name" value="TONB-DEPENDENT OUTER MEMBRANE RECEPTOR"/>
    <property type="match status" value="1"/>
</dbReference>
<evidence type="ECO:0000256" key="3">
    <source>
        <dbReference type="ARBA" id="ARBA00022448"/>
    </source>
</evidence>
<dbReference type="EMBL" id="NFZW01000020">
    <property type="protein sequence ID" value="RFA33568.1"/>
    <property type="molecule type" value="Genomic_DNA"/>
</dbReference>
<dbReference type="AlphaFoldDB" id="A0A3E0WL84"/>
<comment type="subcellular location">
    <subcellularLocation>
        <location evidence="1 8">Cell outer membrane</location>
        <topology evidence="1 8">Multi-pass membrane protein</topology>
    </subcellularLocation>
</comment>
<evidence type="ECO:0000256" key="5">
    <source>
        <dbReference type="ARBA" id="ARBA00022692"/>
    </source>
</evidence>
<evidence type="ECO:0000256" key="9">
    <source>
        <dbReference type="SAM" id="SignalP"/>
    </source>
</evidence>
<evidence type="ECO:0000313" key="11">
    <source>
        <dbReference type="EMBL" id="RFA33568.1"/>
    </source>
</evidence>
<evidence type="ECO:0000313" key="12">
    <source>
        <dbReference type="Proteomes" id="UP000256763"/>
    </source>
</evidence>
<keyword evidence="5 8" id="KW-0812">Transmembrane</keyword>
<feature type="domain" description="Secretin/TonB short N-terminal" evidence="10">
    <location>
        <begin position="65"/>
        <end position="116"/>
    </location>
</feature>
<dbReference type="OrthoDB" id="8670144at2"/>
<dbReference type="Proteomes" id="UP000256763">
    <property type="component" value="Unassembled WGS sequence"/>
</dbReference>
<dbReference type="InterPro" id="IPR036942">
    <property type="entry name" value="Beta-barrel_TonB_sf"/>
</dbReference>
<comment type="caution">
    <text evidence="11">The sequence shown here is derived from an EMBL/GenBank/DDBJ whole genome shotgun (WGS) entry which is preliminary data.</text>
</comment>
<organism evidence="11 12">
    <name type="scientific">Alkalilimnicola ehrlichii</name>
    <dbReference type="NCBI Taxonomy" id="351052"/>
    <lineage>
        <taxon>Bacteria</taxon>
        <taxon>Pseudomonadati</taxon>
        <taxon>Pseudomonadota</taxon>
        <taxon>Gammaproteobacteria</taxon>
        <taxon>Chromatiales</taxon>
        <taxon>Ectothiorhodospiraceae</taxon>
        <taxon>Alkalilimnicola</taxon>
    </lineage>
</organism>
<dbReference type="Pfam" id="PF07715">
    <property type="entry name" value="Plug"/>
    <property type="match status" value="1"/>
</dbReference>
<comment type="similarity">
    <text evidence="2 8">Belongs to the TonB-dependent receptor family.</text>
</comment>
<dbReference type="GO" id="GO:0044718">
    <property type="term" value="P:siderophore transmembrane transport"/>
    <property type="evidence" value="ECO:0007669"/>
    <property type="project" value="TreeGrafter"/>
</dbReference>
<feature type="chain" id="PRO_5017574239" description="Secretin/TonB short N-terminal domain-containing protein" evidence="9">
    <location>
        <begin position="33"/>
        <end position="354"/>
    </location>
</feature>
<name>A0A3E0WL84_9GAMM</name>
<gene>
    <name evidence="11" type="ORF">CAL65_17085</name>
</gene>
<dbReference type="GO" id="GO:0009279">
    <property type="term" value="C:cell outer membrane"/>
    <property type="evidence" value="ECO:0007669"/>
    <property type="project" value="UniProtKB-SubCell"/>
</dbReference>
<sequence>MSHHLCSRRALPAFSLSLGLALLAAAPPTVEAAAGEQSVRATQHFDIPAGPLAQALNTLARQGGLTLSVDPAAVAGQRVAGMQGEFAVADALDQLLAGTGLHYRFAGPRTVIVEQTAAAPQGAVLSPLRVAAGAGRGDGAEGMHGVGLSRGDIERRNPASVKELFAAESSVAVSGGPSLSQKVFVNGIDENNLAVSIDGARQNNRVFHHAGTNIIDPALLKLARVDAGVAPADAGPGALGGAIVYETVDVDDLLAPGRSLGGFVTGGFASNGETWRTGAATYGRAGSFEALGYVQRAQGDDYKDGAGDTVPGTRTDLLSLLGKLAYEQDGHRVEFSAEQLRDHAKRPFRANIGA</sequence>
<evidence type="ECO:0000256" key="2">
    <source>
        <dbReference type="ARBA" id="ARBA00009810"/>
    </source>
</evidence>
<keyword evidence="7 8" id="KW-0998">Cell outer membrane</keyword>
<dbReference type="InterPro" id="IPR039426">
    <property type="entry name" value="TonB-dep_rcpt-like"/>
</dbReference>
<dbReference type="Gene3D" id="2.40.170.20">
    <property type="entry name" value="TonB-dependent receptor, beta-barrel domain"/>
    <property type="match status" value="1"/>
</dbReference>
<keyword evidence="12" id="KW-1185">Reference proteome</keyword>
<keyword evidence="3 8" id="KW-0813">Transport</keyword>
<dbReference type="InterPro" id="IPR037066">
    <property type="entry name" value="Plug_dom_sf"/>
</dbReference>
<keyword evidence="6 8" id="KW-0472">Membrane</keyword>
<evidence type="ECO:0000256" key="4">
    <source>
        <dbReference type="ARBA" id="ARBA00022452"/>
    </source>
</evidence>
<evidence type="ECO:0000259" key="10">
    <source>
        <dbReference type="SMART" id="SM00965"/>
    </source>
</evidence>
<dbReference type="RefSeq" id="WP_116302924.1">
    <property type="nucleotide sequence ID" value="NZ_NFZV01000015.1"/>
</dbReference>
<keyword evidence="9" id="KW-0732">Signal</keyword>
<dbReference type="SUPFAM" id="SSF56935">
    <property type="entry name" value="Porins"/>
    <property type="match status" value="1"/>
</dbReference>
<dbReference type="Pfam" id="PF07660">
    <property type="entry name" value="STN"/>
    <property type="match status" value="1"/>
</dbReference>
<dbReference type="InterPro" id="IPR011662">
    <property type="entry name" value="Secretin/TonB_short_N"/>
</dbReference>
<dbReference type="SMART" id="SM00965">
    <property type="entry name" value="STN"/>
    <property type="match status" value="1"/>
</dbReference>